<proteinExistence type="predicted"/>
<dbReference type="EMBL" id="JH159152">
    <property type="protein sequence ID" value="EGZ23188.1"/>
    <property type="molecule type" value="Genomic_DNA"/>
</dbReference>
<name>G4YVU0_PHYSP</name>
<dbReference type="KEGG" id="psoj:PHYSODRAFT_324422"/>
<evidence type="ECO:0000313" key="1">
    <source>
        <dbReference type="EMBL" id="EGZ23188.1"/>
    </source>
</evidence>
<dbReference type="RefSeq" id="XP_009518476.1">
    <property type="nucleotide sequence ID" value="XM_009520181.1"/>
</dbReference>
<gene>
    <name evidence="1" type="ORF">PHYSODRAFT_324422</name>
</gene>
<evidence type="ECO:0000313" key="2">
    <source>
        <dbReference type="Proteomes" id="UP000002640"/>
    </source>
</evidence>
<dbReference type="SMR" id="G4YVU0"/>
<organism evidence="1 2">
    <name type="scientific">Phytophthora sojae (strain P6497)</name>
    <name type="common">Soybean stem and root rot agent</name>
    <name type="synonym">Phytophthora megasperma f. sp. glycines</name>
    <dbReference type="NCBI Taxonomy" id="1094619"/>
    <lineage>
        <taxon>Eukaryota</taxon>
        <taxon>Sar</taxon>
        <taxon>Stramenopiles</taxon>
        <taxon>Oomycota</taxon>
        <taxon>Peronosporomycetes</taxon>
        <taxon>Peronosporales</taxon>
        <taxon>Peronosporaceae</taxon>
        <taxon>Phytophthora</taxon>
    </lineage>
</organism>
<dbReference type="InParanoid" id="G4YVU0"/>
<accession>G4YVU0</accession>
<dbReference type="GeneID" id="20645123"/>
<sequence>MEHPVLFDTMEEASAVLDGLENARFFIDNNGRTTTLLSCTSHVDCAAVARIKCNKDEQYGLSRSGMHTTEPAPGVEQRTGIHKPLLPEIDNLLLGGQGPKTCLNTLRMRYKGSPEQLNLLPSTSQLKTRAHKLRKRADFSITTYADDGVGIAEDVHNKE</sequence>
<protein>
    <submittedName>
        <fullName evidence="1">Uncharacterized protein</fullName>
    </submittedName>
</protein>
<keyword evidence="2" id="KW-1185">Reference proteome</keyword>
<dbReference type="Proteomes" id="UP000002640">
    <property type="component" value="Unassembled WGS sequence"/>
</dbReference>
<reference evidence="1 2" key="1">
    <citation type="journal article" date="2006" name="Science">
        <title>Phytophthora genome sequences uncover evolutionary origins and mechanisms of pathogenesis.</title>
        <authorList>
            <person name="Tyler B.M."/>
            <person name="Tripathy S."/>
            <person name="Zhang X."/>
            <person name="Dehal P."/>
            <person name="Jiang R.H."/>
            <person name="Aerts A."/>
            <person name="Arredondo F.D."/>
            <person name="Baxter L."/>
            <person name="Bensasson D."/>
            <person name="Beynon J.L."/>
            <person name="Chapman J."/>
            <person name="Damasceno C.M."/>
            <person name="Dorrance A.E."/>
            <person name="Dou D."/>
            <person name="Dickerman A.W."/>
            <person name="Dubchak I.L."/>
            <person name="Garbelotto M."/>
            <person name="Gijzen M."/>
            <person name="Gordon S.G."/>
            <person name="Govers F."/>
            <person name="Grunwald N.J."/>
            <person name="Huang W."/>
            <person name="Ivors K.L."/>
            <person name="Jones R.W."/>
            <person name="Kamoun S."/>
            <person name="Krampis K."/>
            <person name="Lamour K.H."/>
            <person name="Lee M.K."/>
            <person name="McDonald W.H."/>
            <person name="Medina M."/>
            <person name="Meijer H.J."/>
            <person name="Nordberg E.K."/>
            <person name="Maclean D.J."/>
            <person name="Ospina-Giraldo M.D."/>
            <person name="Morris P.F."/>
            <person name="Phuntumart V."/>
            <person name="Putnam N.H."/>
            <person name="Rash S."/>
            <person name="Rose J.K."/>
            <person name="Sakihama Y."/>
            <person name="Salamov A.A."/>
            <person name="Savidor A."/>
            <person name="Scheuring C.F."/>
            <person name="Smith B.M."/>
            <person name="Sobral B.W."/>
            <person name="Terry A."/>
            <person name="Torto-Alalibo T.A."/>
            <person name="Win J."/>
            <person name="Xu Z."/>
            <person name="Zhang H."/>
            <person name="Grigoriev I.V."/>
            <person name="Rokhsar D.S."/>
            <person name="Boore J.L."/>
        </authorList>
    </citation>
    <scope>NUCLEOTIDE SEQUENCE [LARGE SCALE GENOMIC DNA]</scope>
    <source>
        <strain evidence="1 2">P6497</strain>
    </source>
</reference>
<dbReference type="AlphaFoldDB" id="G4YVU0"/>